<feature type="domain" description="SUF system FeS cluster assembly SufBD core" evidence="1">
    <location>
        <begin position="112"/>
        <end position="332"/>
    </location>
</feature>
<accession>A0A7C4F8Y5</accession>
<dbReference type="GO" id="GO:0016226">
    <property type="term" value="P:iron-sulfur cluster assembly"/>
    <property type="evidence" value="ECO:0007669"/>
    <property type="project" value="InterPro"/>
</dbReference>
<dbReference type="PANTHER" id="PTHR43575">
    <property type="entry name" value="PROTEIN ABCI7, CHLOROPLASTIC"/>
    <property type="match status" value="1"/>
</dbReference>
<organism evidence="2">
    <name type="scientific">Thermofilum pendens</name>
    <dbReference type="NCBI Taxonomy" id="2269"/>
    <lineage>
        <taxon>Archaea</taxon>
        <taxon>Thermoproteota</taxon>
        <taxon>Thermoprotei</taxon>
        <taxon>Thermofilales</taxon>
        <taxon>Thermofilaceae</taxon>
        <taxon>Thermofilum</taxon>
    </lineage>
</organism>
<dbReference type="SUPFAM" id="SSF101960">
    <property type="entry name" value="Stabilizer of iron transporter SufD"/>
    <property type="match status" value="1"/>
</dbReference>
<dbReference type="InterPro" id="IPR000825">
    <property type="entry name" value="SUF_FeS_clus_asmbl_SufBD_core"/>
</dbReference>
<dbReference type="PANTHER" id="PTHR43575:SF1">
    <property type="entry name" value="PROTEIN ABCI7, CHLOROPLASTIC"/>
    <property type="match status" value="1"/>
</dbReference>
<gene>
    <name evidence="2" type="ORF">ENV17_00315</name>
</gene>
<dbReference type="AlphaFoldDB" id="A0A7C4F8Y5"/>
<protein>
    <recommendedName>
        <fullName evidence="1">SUF system FeS cluster assembly SufBD core domain-containing protein</fullName>
    </recommendedName>
</protein>
<reference evidence="2" key="1">
    <citation type="journal article" date="2020" name="mSystems">
        <title>Genome- and Community-Level Interaction Insights into Carbon Utilization and Element Cycling Functions of Hydrothermarchaeota in Hydrothermal Sediment.</title>
        <authorList>
            <person name="Zhou Z."/>
            <person name="Liu Y."/>
            <person name="Xu W."/>
            <person name="Pan J."/>
            <person name="Luo Z.H."/>
            <person name="Li M."/>
        </authorList>
    </citation>
    <scope>NUCLEOTIDE SEQUENCE [LARGE SCALE GENOMIC DNA]</scope>
    <source>
        <strain evidence="2">SpSt-735</strain>
    </source>
</reference>
<evidence type="ECO:0000313" key="2">
    <source>
        <dbReference type="EMBL" id="HGI42820.1"/>
    </source>
</evidence>
<name>A0A7C4F8Y5_THEPE</name>
<dbReference type="InterPro" id="IPR037284">
    <property type="entry name" value="SUF_FeS_clus_asmbl_SufBD_sf"/>
</dbReference>
<comment type="caution">
    <text evidence="2">The sequence shown here is derived from an EMBL/GenBank/DDBJ whole genome shotgun (WGS) entry which is preliminary data.</text>
</comment>
<dbReference type="EMBL" id="DTFI01000011">
    <property type="protein sequence ID" value="HGI42820.1"/>
    <property type="molecule type" value="Genomic_DNA"/>
</dbReference>
<proteinExistence type="predicted"/>
<sequence length="364" mass="38471">MKSYRELPYQRVADSPSTRYYTAWQVFDEYINGGGPAREAGVNEELLSKLGVKPGYVVTLSTPAEAPVRWPREPDRRLEAFHFSNVSSSIEVHLEGSDAVVLLEKPLEGFHSSHLNVTASGDSSLTLLLLSPGGSRGLSTVSLYIDAAPGSRLRLTYAVFEARGSSTALMQALSLGEGSAVSQRVLLSGGRAILGELLAVLAGAGSSLSEGVLVTGLEGASTTVVTDAVSSAARSTVKISLLGIATSGYIAHKGVVRVHRGASGSRASLSSRLIPLTQRARVYSFPSLEIESDDAEEARHSASHAPLEPERIFYLQARGFSQSEALRALLEAEARRVLGGVDTGDGLALPLAEHLLEAVAAELH</sequence>
<dbReference type="Pfam" id="PF01458">
    <property type="entry name" value="SUFBD_core"/>
    <property type="match status" value="1"/>
</dbReference>
<evidence type="ECO:0000259" key="1">
    <source>
        <dbReference type="Pfam" id="PF01458"/>
    </source>
</evidence>
<dbReference type="InterPro" id="IPR055346">
    <property type="entry name" value="Fe-S_cluster_assembly_SufBD"/>
</dbReference>